<name>A0A5B1CIM0_9BACT</name>
<dbReference type="EMBL" id="VRLW01000001">
    <property type="protein sequence ID" value="KAA1260948.1"/>
    <property type="molecule type" value="Genomic_DNA"/>
</dbReference>
<dbReference type="AlphaFoldDB" id="A0A5B1CIM0"/>
<evidence type="ECO:0000313" key="1">
    <source>
        <dbReference type="EMBL" id="KAA1260948.1"/>
    </source>
</evidence>
<proteinExistence type="predicted"/>
<keyword evidence="2" id="KW-1185">Reference proteome</keyword>
<sequence>MAGHAERALEILKVIRDSGRIKPHYESGMARAFLTATICAAAQTTASFVIRREALQLALEEIKAGAATAPQMQREVIDGLRDLQDDPTVTRLTTELTSLIPV</sequence>
<reference evidence="1 2" key="1">
    <citation type="submission" date="2019-08" db="EMBL/GenBank/DDBJ databases">
        <title>Deep-cultivation of Planctomycetes and their phenomic and genomic characterization uncovers novel biology.</title>
        <authorList>
            <person name="Wiegand S."/>
            <person name="Jogler M."/>
            <person name="Boedeker C."/>
            <person name="Pinto D."/>
            <person name="Vollmers J."/>
            <person name="Rivas-Marin E."/>
            <person name="Kohn T."/>
            <person name="Peeters S.H."/>
            <person name="Heuer A."/>
            <person name="Rast P."/>
            <person name="Oberbeckmann S."/>
            <person name="Bunk B."/>
            <person name="Jeske O."/>
            <person name="Meyerdierks A."/>
            <person name="Storesund J.E."/>
            <person name="Kallscheuer N."/>
            <person name="Luecker S."/>
            <person name="Lage O.M."/>
            <person name="Pohl T."/>
            <person name="Merkel B.J."/>
            <person name="Hornburger P."/>
            <person name="Mueller R.-W."/>
            <person name="Bruemmer F."/>
            <person name="Labrenz M."/>
            <person name="Spormann A.M."/>
            <person name="Op Den Camp H."/>
            <person name="Overmann J."/>
            <person name="Amann R."/>
            <person name="Jetten M.S.M."/>
            <person name="Mascher T."/>
            <person name="Medema M.H."/>
            <person name="Devos D.P."/>
            <person name="Kaster A.-K."/>
            <person name="Ovreas L."/>
            <person name="Rohde M."/>
            <person name="Galperin M.Y."/>
            <person name="Jogler C."/>
        </authorList>
    </citation>
    <scope>NUCLEOTIDE SEQUENCE [LARGE SCALE GENOMIC DNA]</scope>
    <source>
        <strain evidence="1 2">LF1</strain>
    </source>
</reference>
<comment type="caution">
    <text evidence="1">The sequence shown here is derived from an EMBL/GenBank/DDBJ whole genome shotgun (WGS) entry which is preliminary data.</text>
</comment>
<protein>
    <submittedName>
        <fullName evidence="1">Uncharacterized protein</fullName>
    </submittedName>
</protein>
<evidence type="ECO:0000313" key="2">
    <source>
        <dbReference type="Proteomes" id="UP000322699"/>
    </source>
</evidence>
<organism evidence="1 2">
    <name type="scientific">Rubripirellula obstinata</name>
    <dbReference type="NCBI Taxonomy" id="406547"/>
    <lineage>
        <taxon>Bacteria</taxon>
        <taxon>Pseudomonadati</taxon>
        <taxon>Planctomycetota</taxon>
        <taxon>Planctomycetia</taxon>
        <taxon>Pirellulales</taxon>
        <taxon>Pirellulaceae</taxon>
        <taxon>Rubripirellula</taxon>
    </lineage>
</organism>
<accession>A0A5B1CIM0</accession>
<dbReference type="Proteomes" id="UP000322699">
    <property type="component" value="Unassembled WGS sequence"/>
</dbReference>
<gene>
    <name evidence="1" type="ORF">LF1_34900</name>
</gene>